<evidence type="ECO:0000313" key="4">
    <source>
        <dbReference type="Proteomes" id="UP001168620"/>
    </source>
</evidence>
<gene>
    <name evidence="3" type="ORF">QWY28_07880</name>
</gene>
<dbReference type="Pfam" id="PF07811">
    <property type="entry name" value="TadE"/>
    <property type="match status" value="1"/>
</dbReference>
<proteinExistence type="predicted"/>
<accession>A0ABT8FDU0</accession>
<evidence type="ECO:0000256" key="1">
    <source>
        <dbReference type="SAM" id="Phobius"/>
    </source>
</evidence>
<keyword evidence="1" id="KW-0472">Membrane</keyword>
<feature type="domain" description="TadE-like" evidence="2">
    <location>
        <begin position="12"/>
        <end position="54"/>
    </location>
</feature>
<dbReference type="EMBL" id="JAUHJQ010000002">
    <property type="protein sequence ID" value="MDN4172853.1"/>
    <property type="molecule type" value="Genomic_DNA"/>
</dbReference>
<dbReference type="Proteomes" id="UP001168620">
    <property type="component" value="Unassembled WGS sequence"/>
</dbReference>
<evidence type="ECO:0000259" key="2">
    <source>
        <dbReference type="Pfam" id="PF07811"/>
    </source>
</evidence>
<dbReference type="RefSeq" id="WP_300951787.1">
    <property type="nucleotide sequence ID" value="NZ_JAUHJQ010000002.1"/>
</dbReference>
<comment type="caution">
    <text evidence="3">The sequence shown here is derived from an EMBL/GenBank/DDBJ whole genome shotgun (WGS) entry which is preliminary data.</text>
</comment>
<keyword evidence="4" id="KW-1185">Reference proteome</keyword>
<protein>
    <submittedName>
        <fullName evidence="3">TadE/TadG family type IV pilus assembly protein</fullName>
    </submittedName>
</protein>
<reference evidence="3" key="1">
    <citation type="submission" date="2023-06" db="EMBL/GenBank/DDBJ databases">
        <title>Draft genome sequence of Nocardioides sp. SOB77.</title>
        <authorList>
            <person name="Zhang G."/>
        </authorList>
    </citation>
    <scope>NUCLEOTIDE SEQUENCE</scope>
    <source>
        <strain evidence="3">SOB77</strain>
    </source>
</reference>
<name>A0ABT8FDU0_9ACTN</name>
<dbReference type="InterPro" id="IPR012495">
    <property type="entry name" value="TadE-like_dom"/>
</dbReference>
<organism evidence="3 4">
    <name type="scientific">Nocardioides oceani</name>
    <dbReference type="NCBI Taxonomy" id="3058369"/>
    <lineage>
        <taxon>Bacteria</taxon>
        <taxon>Bacillati</taxon>
        <taxon>Actinomycetota</taxon>
        <taxon>Actinomycetes</taxon>
        <taxon>Propionibacteriales</taxon>
        <taxon>Nocardioidaceae</taxon>
        <taxon>Nocardioides</taxon>
    </lineage>
</organism>
<keyword evidence="1" id="KW-1133">Transmembrane helix</keyword>
<keyword evidence="1" id="KW-0812">Transmembrane</keyword>
<feature type="transmembrane region" description="Helical" evidence="1">
    <location>
        <begin position="12"/>
        <end position="37"/>
    </location>
</feature>
<evidence type="ECO:0000313" key="3">
    <source>
        <dbReference type="EMBL" id="MDN4172853.1"/>
    </source>
</evidence>
<sequence length="141" mass="14888">MIPPRRRDADLGAVTIEFALIALVLFTVLFGAVQYGYHYWALSTASATARELAREVSVGNDVTACTTVAKSQASTAALGPVQVDVAYAPSRRLGATVTVTVSFRSLDTLPVPLPRDASGDVVVKETSSQVIHDLKPDPSAC</sequence>